<protein>
    <submittedName>
        <fullName evidence="2">Uncharacterized protein</fullName>
    </submittedName>
</protein>
<gene>
    <name evidence="2" type="ORF">AFUS01_LOCUS10393</name>
</gene>
<name>A0A8J2NPQ5_9HEXA</name>
<sequence>LFGKKGRANNGASEMDFGPSPVAKTKSKKQLVPKAGVLYNGPQSPTAARTTVGNIADISTDVNSKVDPRLGSSAQKQSPIPGFSPPRNNLLTKPIVQGFAGNSKLSPKGSPLKIVVDASSIPPLNLEQVLSNASMRLSPLDVLAQTKRVFVRCVLSTQKFLENSKTCYEIVDSDKRRLFYAAEVPSDGKLNSTGEVIEKIFYLLSLNGKVLLRMEAGTFSKGKKSKSGKKKAKFLSCFNGNLFIGDVVEKKHCCSKRSYLLITDDKFRKVAHIQERNSNKKCCFHSTSSCSKSESGPKDPATYIVLAPESRDKIGSMGDVTEIPKLRPGKTGTSFASFALELPPAFQTSEKILLLASIFILYDPTIDPSHKNP</sequence>
<dbReference type="Proteomes" id="UP000708208">
    <property type="component" value="Unassembled WGS sequence"/>
</dbReference>
<dbReference type="AlphaFoldDB" id="A0A8J2NPQ5"/>
<organism evidence="2 3">
    <name type="scientific">Allacma fusca</name>
    <dbReference type="NCBI Taxonomy" id="39272"/>
    <lineage>
        <taxon>Eukaryota</taxon>
        <taxon>Metazoa</taxon>
        <taxon>Ecdysozoa</taxon>
        <taxon>Arthropoda</taxon>
        <taxon>Hexapoda</taxon>
        <taxon>Collembola</taxon>
        <taxon>Symphypleona</taxon>
        <taxon>Sminthuridae</taxon>
        <taxon>Allacma</taxon>
    </lineage>
</organism>
<dbReference type="EMBL" id="CAJVCH010077082">
    <property type="protein sequence ID" value="CAG7721156.1"/>
    <property type="molecule type" value="Genomic_DNA"/>
</dbReference>
<comment type="caution">
    <text evidence="2">The sequence shown here is derived from an EMBL/GenBank/DDBJ whole genome shotgun (WGS) entry which is preliminary data.</text>
</comment>
<feature type="region of interest" description="Disordered" evidence="1">
    <location>
        <begin position="1"/>
        <end position="31"/>
    </location>
</feature>
<evidence type="ECO:0000313" key="3">
    <source>
        <dbReference type="Proteomes" id="UP000708208"/>
    </source>
</evidence>
<keyword evidence="3" id="KW-1185">Reference proteome</keyword>
<accession>A0A8J2NPQ5</accession>
<feature type="region of interest" description="Disordered" evidence="1">
    <location>
        <begin position="63"/>
        <end position="87"/>
    </location>
</feature>
<evidence type="ECO:0000313" key="2">
    <source>
        <dbReference type="EMBL" id="CAG7721156.1"/>
    </source>
</evidence>
<feature type="non-terminal residue" evidence="2">
    <location>
        <position position="1"/>
    </location>
</feature>
<proteinExistence type="predicted"/>
<evidence type="ECO:0000256" key="1">
    <source>
        <dbReference type="SAM" id="MobiDB-lite"/>
    </source>
</evidence>
<reference evidence="2" key="1">
    <citation type="submission" date="2021-06" db="EMBL/GenBank/DDBJ databases">
        <authorList>
            <person name="Hodson N. C."/>
            <person name="Mongue J. A."/>
            <person name="Jaron S. K."/>
        </authorList>
    </citation>
    <scope>NUCLEOTIDE SEQUENCE</scope>
</reference>